<keyword evidence="5" id="KW-0010">Activator</keyword>
<dbReference type="InterPro" id="IPR001471">
    <property type="entry name" value="AP2/ERF_dom"/>
</dbReference>
<evidence type="ECO:0000256" key="6">
    <source>
        <dbReference type="ARBA" id="ARBA00023163"/>
    </source>
</evidence>
<evidence type="ECO:0000256" key="7">
    <source>
        <dbReference type="ARBA" id="ARBA00023242"/>
    </source>
</evidence>
<dbReference type="PRINTS" id="PR00367">
    <property type="entry name" value="ETHRSPELEMNT"/>
</dbReference>
<organism evidence="11 12">
    <name type="scientific">Platanthera guangdongensis</name>
    <dbReference type="NCBI Taxonomy" id="2320717"/>
    <lineage>
        <taxon>Eukaryota</taxon>
        <taxon>Viridiplantae</taxon>
        <taxon>Streptophyta</taxon>
        <taxon>Embryophyta</taxon>
        <taxon>Tracheophyta</taxon>
        <taxon>Spermatophyta</taxon>
        <taxon>Magnoliopsida</taxon>
        <taxon>Liliopsida</taxon>
        <taxon>Asparagales</taxon>
        <taxon>Orchidaceae</taxon>
        <taxon>Orchidoideae</taxon>
        <taxon>Orchideae</taxon>
        <taxon>Orchidinae</taxon>
        <taxon>Platanthera</taxon>
    </lineage>
</organism>
<dbReference type="InterPro" id="IPR051758">
    <property type="entry name" value="ERF/AP2-like"/>
</dbReference>
<evidence type="ECO:0000256" key="9">
    <source>
        <dbReference type="SAM" id="MobiDB-lite"/>
    </source>
</evidence>
<keyword evidence="12" id="KW-1185">Reference proteome</keyword>
<name>A0ABR2LJL0_9ASPA</name>
<evidence type="ECO:0000256" key="1">
    <source>
        <dbReference type="ARBA" id="ARBA00004123"/>
    </source>
</evidence>
<evidence type="ECO:0000256" key="8">
    <source>
        <dbReference type="ARBA" id="ARBA00024343"/>
    </source>
</evidence>
<keyword evidence="3" id="KW-0805">Transcription regulation</keyword>
<feature type="domain" description="AP2/ERF" evidence="10">
    <location>
        <begin position="50"/>
        <end position="107"/>
    </location>
</feature>
<dbReference type="SMART" id="SM00380">
    <property type="entry name" value="AP2"/>
    <property type="match status" value="1"/>
</dbReference>
<dbReference type="InterPro" id="IPR016177">
    <property type="entry name" value="DNA-bd_dom_sf"/>
</dbReference>
<evidence type="ECO:0000259" key="10">
    <source>
        <dbReference type="PROSITE" id="PS51032"/>
    </source>
</evidence>
<comment type="similarity">
    <text evidence="8">Belongs to the AP2/ERF transcription factor family. ERF subfamily.</text>
</comment>
<comment type="subcellular location">
    <subcellularLocation>
        <location evidence="1">Nucleus</location>
    </subcellularLocation>
</comment>
<sequence>MNFRARISRSVSPTRSVQIQQIQAQLQLRHQRFLAPRPQPMKFGGAATKLYRGVRQRHWGKWVAEIRLPKNRSRLWLGTFDTAEEAAMAYDRAAFRLRGEFARLNFPHNRHTVCAASSIPPSAQNWTPFARALRALRSWGAPRRRPPQSQPAWRTTNRRCHRKGSSPLHPPLFRI</sequence>
<protein>
    <submittedName>
        <fullName evidence="11">Ethylene-responsive transcription factor ERF060</fullName>
    </submittedName>
</protein>
<evidence type="ECO:0000256" key="4">
    <source>
        <dbReference type="ARBA" id="ARBA00023125"/>
    </source>
</evidence>
<gene>
    <name evidence="11" type="primary">ERF060</name>
    <name evidence="11" type="ORF">KSP40_PGU020193</name>
</gene>
<evidence type="ECO:0000313" key="11">
    <source>
        <dbReference type="EMBL" id="KAK8941939.1"/>
    </source>
</evidence>
<dbReference type="InterPro" id="IPR036955">
    <property type="entry name" value="AP2/ERF_dom_sf"/>
</dbReference>
<evidence type="ECO:0000256" key="5">
    <source>
        <dbReference type="ARBA" id="ARBA00023159"/>
    </source>
</evidence>
<dbReference type="PROSITE" id="PS51032">
    <property type="entry name" value="AP2_ERF"/>
    <property type="match status" value="1"/>
</dbReference>
<comment type="caution">
    <text evidence="11">The sequence shown here is derived from an EMBL/GenBank/DDBJ whole genome shotgun (WGS) entry which is preliminary data.</text>
</comment>
<keyword evidence="6" id="KW-0804">Transcription</keyword>
<evidence type="ECO:0000256" key="2">
    <source>
        <dbReference type="ARBA" id="ARBA00022745"/>
    </source>
</evidence>
<proteinExistence type="inferred from homology"/>
<reference evidence="11 12" key="1">
    <citation type="journal article" date="2022" name="Nat. Plants">
        <title>Genomes of leafy and leafless Platanthera orchids illuminate the evolution of mycoheterotrophy.</title>
        <authorList>
            <person name="Li M.H."/>
            <person name="Liu K.W."/>
            <person name="Li Z."/>
            <person name="Lu H.C."/>
            <person name="Ye Q.L."/>
            <person name="Zhang D."/>
            <person name="Wang J.Y."/>
            <person name="Li Y.F."/>
            <person name="Zhong Z.M."/>
            <person name="Liu X."/>
            <person name="Yu X."/>
            <person name="Liu D.K."/>
            <person name="Tu X.D."/>
            <person name="Liu B."/>
            <person name="Hao Y."/>
            <person name="Liao X.Y."/>
            <person name="Jiang Y.T."/>
            <person name="Sun W.H."/>
            <person name="Chen J."/>
            <person name="Chen Y.Q."/>
            <person name="Ai Y."/>
            <person name="Zhai J.W."/>
            <person name="Wu S.S."/>
            <person name="Zhou Z."/>
            <person name="Hsiao Y.Y."/>
            <person name="Wu W.L."/>
            <person name="Chen Y.Y."/>
            <person name="Lin Y.F."/>
            <person name="Hsu J.L."/>
            <person name="Li C.Y."/>
            <person name="Wang Z.W."/>
            <person name="Zhao X."/>
            <person name="Zhong W.Y."/>
            <person name="Ma X.K."/>
            <person name="Ma L."/>
            <person name="Huang J."/>
            <person name="Chen G.Z."/>
            <person name="Huang M.Z."/>
            <person name="Huang L."/>
            <person name="Peng D.H."/>
            <person name="Luo Y.B."/>
            <person name="Zou S.Q."/>
            <person name="Chen S.P."/>
            <person name="Lan S."/>
            <person name="Tsai W.C."/>
            <person name="Van de Peer Y."/>
            <person name="Liu Z.J."/>
        </authorList>
    </citation>
    <scope>NUCLEOTIDE SEQUENCE [LARGE SCALE GENOMIC DNA]</scope>
    <source>
        <strain evidence="11">Lor288</strain>
    </source>
</reference>
<dbReference type="PANTHER" id="PTHR31657">
    <property type="entry name" value="ETHYLENE-RESPONSIVE TRANSCRIPTION FACTOR ERF061"/>
    <property type="match status" value="1"/>
</dbReference>
<dbReference type="Proteomes" id="UP001412067">
    <property type="component" value="Unassembled WGS sequence"/>
</dbReference>
<evidence type="ECO:0000313" key="12">
    <source>
        <dbReference type="Proteomes" id="UP001412067"/>
    </source>
</evidence>
<dbReference type="Pfam" id="PF00847">
    <property type="entry name" value="AP2"/>
    <property type="match status" value="1"/>
</dbReference>
<dbReference type="CDD" id="cd00018">
    <property type="entry name" value="AP2"/>
    <property type="match status" value="1"/>
</dbReference>
<dbReference type="SUPFAM" id="SSF54171">
    <property type="entry name" value="DNA-binding domain"/>
    <property type="match status" value="1"/>
</dbReference>
<dbReference type="Gene3D" id="3.30.730.10">
    <property type="entry name" value="AP2/ERF domain"/>
    <property type="match status" value="1"/>
</dbReference>
<feature type="region of interest" description="Disordered" evidence="9">
    <location>
        <begin position="140"/>
        <end position="175"/>
    </location>
</feature>
<dbReference type="EMBL" id="JBBWWR010000019">
    <property type="protein sequence ID" value="KAK8941939.1"/>
    <property type="molecule type" value="Genomic_DNA"/>
</dbReference>
<accession>A0ABR2LJL0</accession>
<keyword evidence="7" id="KW-0539">Nucleus</keyword>
<dbReference type="PANTHER" id="PTHR31657:SF73">
    <property type="entry name" value="OS02G0752800 PROTEIN"/>
    <property type="match status" value="1"/>
</dbReference>
<keyword evidence="4" id="KW-0238">DNA-binding</keyword>
<keyword evidence="2" id="KW-0936">Ethylene signaling pathway</keyword>
<evidence type="ECO:0000256" key="3">
    <source>
        <dbReference type="ARBA" id="ARBA00023015"/>
    </source>
</evidence>